<dbReference type="EMBL" id="JZWT02000027">
    <property type="protein sequence ID" value="MFB6491298.1"/>
    <property type="molecule type" value="Genomic_DNA"/>
</dbReference>
<dbReference type="Proteomes" id="UP000033636">
    <property type="component" value="Unassembled WGS sequence"/>
</dbReference>
<feature type="non-terminal residue" evidence="1">
    <location>
        <position position="210"/>
    </location>
</feature>
<proteinExistence type="predicted"/>
<sequence>MKRAAPLALLLAAAAALAFQPLSLCPSAVLVGPQNATALLNYIASAKRAVYIEAYELTWRSLAQELEQLAQSGVQVYVVLSGSVYGGVPTTEKQLAQEMEAAGVHVAYNYDFRYVHTKVYVIDNETLIIGSINPTYSGVTSDLGLALVIQNSTVASEAAEVVLNDYRGVYPRYSFQGFVISPINSYDALSWLLGQPGRAYAAVEEIYSDS</sequence>
<accession>A0ACC6V2W8</accession>
<protein>
    <submittedName>
        <fullName evidence="1">Phospholipase D-like domain-containing protein</fullName>
    </submittedName>
</protein>
<comment type="caution">
    <text evidence="1">The sequence shown here is derived from an EMBL/GenBank/DDBJ whole genome shotgun (WGS) entry which is preliminary data.</text>
</comment>
<organism evidence="1 2">
    <name type="scientific">Thermoproteus sp. AZ2</name>
    <dbReference type="NCBI Taxonomy" id="1609232"/>
    <lineage>
        <taxon>Archaea</taxon>
        <taxon>Thermoproteota</taxon>
        <taxon>Thermoprotei</taxon>
        <taxon>Thermoproteales</taxon>
        <taxon>Thermoproteaceae</taxon>
        <taxon>Thermoproteus</taxon>
    </lineage>
</organism>
<evidence type="ECO:0000313" key="1">
    <source>
        <dbReference type="EMBL" id="MFB6491298.1"/>
    </source>
</evidence>
<evidence type="ECO:0000313" key="2">
    <source>
        <dbReference type="Proteomes" id="UP000033636"/>
    </source>
</evidence>
<gene>
    <name evidence="1" type="ORF">TU35_008730</name>
</gene>
<name>A0ACC6V2W8_9CREN</name>
<reference evidence="1" key="1">
    <citation type="submission" date="2024-07" db="EMBL/GenBank/DDBJ databases">
        <title>Metagenome and Metagenome-Assembled Genomes of Archaea from a hot spring from the geothermal field of Los Azufres, Mexico.</title>
        <authorList>
            <person name="Marin-Paredes R."/>
            <person name="Martinez-Romero E."/>
            <person name="Servin-Garciduenas L.E."/>
        </authorList>
    </citation>
    <scope>NUCLEOTIDE SEQUENCE</scope>
</reference>